<reference evidence="1 2" key="1">
    <citation type="journal article" date="2022" name="DNA Res.">
        <title>Chromosomal-level genome assembly of the orchid tree Bauhinia variegata (Leguminosae; Cercidoideae) supports the allotetraploid origin hypothesis of Bauhinia.</title>
        <authorList>
            <person name="Zhong Y."/>
            <person name="Chen Y."/>
            <person name="Zheng D."/>
            <person name="Pang J."/>
            <person name="Liu Y."/>
            <person name="Luo S."/>
            <person name="Meng S."/>
            <person name="Qian L."/>
            <person name="Wei D."/>
            <person name="Dai S."/>
            <person name="Zhou R."/>
        </authorList>
    </citation>
    <scope>NUCLEOTIDE SEQUENCE [LARGE SCALE GENOMIC DNA]</scope>
    <source>
        <strain evidence="1">BV-YZ2020</strain>
    </source>
</reference>
<dbReference type="Proteomes" id="UP000828941">
    <property type="component" value="Chromosome 9"/>
</dbReference>
<evidence type="ECO:0000313" key="1">
    <source>
        <dbReference type="EMBL" id="KAI4322630.1"/>
    </source>
</evidence>
<dbReference type="EMBL" id="CM039434">
    <property type="protein sequence ID" value="KAI4322630.1"/>
    <property type="molecule type" value="Genomic_DNA"/>
</dbReference>
<keyword evidence="2" id="KW-1185">Reference proteome</keyword>
<comment type="caution">
    <text evidence="1">The sequence shown here is derived from an EMBL/GenBank/DDBJ whole genome shotgun (WGS) entry which is preliminary data.</text>
</comment>
<accession>A0ACB9MEU4</accession>
<protein>
    <submittedName>
        <fullName evidence="1">Uncharacterized protein</fullName>
    </submittedName>
</protein>
<sequence>MNLNDSSEIIDSQANDFSLANSFLNFDSIKDYFEDKPATDMVAQENNKSNQCLVETTILDKSNRVLKLENTESRAGECENLGSSSCTIQEGLGKISLVLGNDGKSEMMNGEHESESSESESADPSSPSPSSSYHSNSSSDSGSGSTTSDDDNEEEECQEEKREEKREDIDVEIEER</sequence>
<organism evidence="1 2">
    <name type="scientific">Bauhinia variegata</name>
    <name type="common">Purple orchid tree</name>
    <name type="synonym">Phanera variegata</name>
    <dbReference type="NCBI Taxonomy" id="167791"/>
    <lineage>
        <taxon>Eukaryota</taxon>
        <taxon>Viridiplantae</taxon>
        <taxon>Streptophyta</taxon>
        <taxon>Embryophyta</taxon>
        <taxon>Tracheophyta</taxon>
        <taxon>Spermatophyta</taxon>
        <taxon>Magnoliopsida</taxon>
        <taxon>eudicotyledons</taxon>
        <taxon>Gunneridae</taxon>
        <taxon>Pentapetalae</taxon>
        <taxon>rosids</taxon>
        <taxon>fabids</taxon>
        <taxon>Fabales</taxon>
        <taxon>Fabaceae</taxon>
        <taxon>Cercidoideae</taxon>
        <taxon>Cercideae</taxon>
        <taxon>Bauhiniinae</taxon>
        <taxon>Bauhinia</taxon>
    </lineage>
</organism>
<gene>
    <name evidence="1" type="ORF">L6164_022306</name>
</gene>
<name>A0ACB9MEU4_BAUVA</name>
<evidence type="ECO:0000313" key="2">
    <source>
        <dbReference type="Proteomes" id="UP000828941"/>
    </source>
</evidence>
<proteinExistence type="predicted"/>